<accession>A0ACC3SKG0</accession>
<proteinExistence type="predicted"/>
<protein>
    <submittedName>
        <fullName evidence="1">Uncharacterized protein</fullName>
    </submittedName>
</protein>
<organism evidence="1 2">
    <name type="scientific">Zalaria obscura</name>
    <dbReference type="NCBI Taxonomy" id="2024903"/>
    <lineage>
        <taxon>Eukaryota</taxon>
        <taxon>Fungi</taxon>
        <taxon>Dikarya</taxon>
        <taxon>Ascomycota</taxon>
        <taxon>Pezizomycotina</taxon>
        <taxon>Dothideomycetes</taxon>
        <taxon>Dothideomycetidae</taxon>
        <taxon>Dothideales</taxon>
        <taxon>Zalariaceae</taxon>
        <taxon>Zalaria</taxon>
    </lineage>
</organism>
<name>A0ACC3SKG0_9PEZI</name>
<reference evidence="1" key="1">
    <citation type="submission" date="2024-02" db="EMBL/GenBank/DDBJ databases">
        <title>Metagenome Assembled Genome of Zalaria obscura JY119.</title>
        <authorList>
            <person name="Vighnesh L."/>
            <person name="Jagadeeshwari U."/>
            <person name="Venkata Ramana C."/>
            <person name="Sasikala C."/>
        </authorList>
    </citation>
    <scope>NUCLEOTIDE SEQUENCE</scope>
    <source>
        <strain evidence="1">JY119</strain>
    </source>
</reference>
<evidence type="ECO:0000313" key="1">
    <source>
        <dbReference type="EMBL" id="KAK8217292.1"/>
    </source>
</evidence>
<evidence type="ECO:0000313" key="2">
    <source>
        <dbReference type="Proteomes" id="UP001320706"/>
    </source>
</evidence>
<keyword evidence="2" id="KW-1185">Reference proteome</keyword>
<gene>
    <name evidence="1" type="ORF">M8818_001545</name>
</gene>
<dbReference type="Proteomes" id="UP001320706">
    <property type="component" value="Unassembled WGS sequence"/>
</dbReference>
<comment type="caution">
    <text evidence="1">The sequence shown here is derived from an EMBL/GenBank/DDBJ whole genome shotgun (WGS) entry which is preliminary data.</text>
</comment>
<sequence>MNVARYAQAYLREIDPPYAYAYVAAAGLVGASIAGFTYSKLDGPPAWLPVSRTESQENPKDWSSKAVKVNHNNTLRDRLDDLSQGETYSNADHSAPGQQEPPPQTKGHRVVDTVDDIPAAEISAWETAVDRLATVKDTITGFDFSDIGDKITDFILPKWIQGMPEFLAKIQEELSVSPGSLAEEVWHEAHDPEINPEIMWDARVRISEDICDEEQDFLRKRKVRTTAALARYLDVPEEEIHPDDVPTVAMCGSGGGLRALVAGTSSFLSAKEAGLFDCVTYTAGVSGSCWLQTLFYSSIGAQDHAQMIRHLKNRLGIHLAFPPAALNLLTSAPTNKFLLSGVVEKLKGVPDADFGLVDIYGVLLAARLLVPRGELQVDDYDLKISNQRIYTDQGHYPLPIYTAVRHEIPLEEQSTDSASVKEMREEARKEAWFQWFEWTPYEFFCEEFSAGIPTWAIGRKFEGGLSVWRDNGLALPELRVPLLMGVWGSAFCATLSHYYKEIRPIMRGLAGFGGIDSLIAERDEDLVKVHPIDPASIPNFALGMREQLPEHCPESVHTASHLSLMDAGMSNNLPIYPLLRPGRNVDILIAFDASADVRQDNWIKAADGYVRQRGIRGWPVGAGWPSETSTEKQTLRDLEDAQARSVEDAENRLQEAKDQAAPSEEPINKQEQTTKPSDLGYCTVWVGTTEERQVDEEPPPSKAVEEDWQLMDDRAGIAVIYFPFLANPKVPQVDPQTSDFMSTWNFVYTPDEIDKVVSLARANFEEGREQTKRTVKAVWERKRKQRLQREKEDRELRWRARLRNGRVHGKKFGEHGDHFS</sequence>
<dbReference type="EMBL" id="JAMKPW020000006">
    <property type="protein sequence ID" value="KAK8217292.1"/>
    <property type="molecule type" value="Genomic_DNA"/>
</dbReference>